<dbReference type="EMBL" id="LUTY01003058">
    <property type="protein sequence ID" value="OAD18865.1"/>
    <property type="molecule type" value="Genomic_DNA"/>
</dbReference>
<keyword evidence="2" id="KW-1185">Reference proteome</keyword>
<protein>
    <submittedName>
        <fullName evidence="1">Uncharacterized protein</fullName>
    </submittedName>
</protein>
<accession>A0A176RSZ5</accession>
<reference evidence="1 2" key="1">
    <citation type="submission" date="2016-05" db="EMBL/GenBank/DDBJ databases">
        <title>Single-cell genome of chain-forming Candidatus Thiomargarita nelsonii and comparison to other large sulfur-oxidizing bacteria.</title>
        <authorList>
            <person name="Winkel M."/>
            <person name="Salman V."/>
            <person name="Woyke T."/>
            <person name="Schulz-Vogt H."/>
            <person name="Richter M."/>
            <person name="Flood B."/>
            <person name="Bailey J."/>
            <person name="Amann R."/>
            <person name="Mussmann M."/>
        </authorList>
    </citation>
    <scope>NUCLEOTIDE SEQUENCE [LARGE SCALE GENOMIC DNA]</scope>
    <source>
        <strain evidence="1 2">THI036</strain>
    </source>
</reference>
<gene>
    <name evidence="1" type="ORF">THIOM_005530</name>
</gene>
<sequence>MSGKDWKKVLPWNIDVSQHFPFVLESIDPGFDSAVDAMHRWATFALHSGNPVHIFISSQRDCRASFLFEQTPPLIRKLLADLSVRSTDLSPTVKKRVEEFVPQEQGVIRRNRLPELVKRLELFKNILRSNYGHDVLTAIPGFGWWAVAWFQQVSDKKNTQQIDLAREEYPMDKHSSTLEHIAYLAAQIQRYPGGDAGNSDKTFCLDIVLEQFDTSKRYPVLQKDATARIAGMAGELEKRFDSGRSRHAKNGEGGNFSERYHKFAQAVFEFVSLCEKEHRLDARFRRFLRAAYSHLFMEKSLAHSRKNKEKESTTAQGSLL</sequence>
<evidence type="ECO:0000313" key="2">
    <source>
        <dbReference type="Proteomes" id="UP000076962"/>
    </source>
</evidence>
<dbReference type="Proteomes" id="UP000076962">
    <property type="component" value="Unassembled WGS sequence"/>
</dbReference>
<dbReference type="AlphaFoldDB" id="A0A176RSZ5"/>
<proteinExistence type="predicted"/>
<comment type="caution">
    <text evidence="1">The sequence shown here is derived from an EMBL/GenBank/DDBJ whole genome shotgun (WGS) entry which is preliminary data.</text>
</comment>
<evidence type="ECO:0000313" key="1">
    <source>
        <dbReference type="EMBL" id="OAD18865.1"/>
    </source>
</evidence>
<name>A0A176RSZ5_9GAMM</name>
<organism evidence="1 2">
    <name type="scientific">Candidatus Thiomargarita nelsonii</name>
    <dbReference type="NCBI Taxonomy" id="1003181"/>
    <lineage>
        <taxon>Bacteria</taxon>
        <taxon>Pseudomonadati</taxon>
        <taxon>Pseudomonadota</taxon>
        <taxon>Gammaproteobacteria</taxon>
        <taxon>Thiotrichales</taxon>
        <taxon>Thiotrichaceae</taxon>
        <taxon>Thiomargarita</taxon>
    </lineage>
</organism>